<dbReference type="GO" id="GO:0031177">
    <property type="term" value="F:phosphopantetheine binding"/>
    <property type="evidence" value="ECO:0007669"/>
    <property type="project" value="TreeGrafter"/>
</dbReference>
<dbReference type="Proteomes" id="UP000307574">
    <property type="component" value="Unassembled WGS sequence"/>
</dbReference>
<keyword evidence="3" id="KW-0436">Ligase</keyword>
<dbReference type="InterPro" id="IPR045851">
    <property type="entry name" value="AMP-bd_C_sf"/>
</dbReference>
<dbReference type="GO" id="GO:0044550">
    <property type="term" value="P:secondary metabolite biosynthetic process"/>
    <property type="evidence" value="ECO:0007669"/>
    <property type="project" value="TreeGrafter"/>
</dbReference>
<dbReference type="PROSITE" id="PS00455">
    <property type="entry name" value="AMP_BINDING"/>
    <property type="match status" value="1"/>
</dbReference>
<dbReference type="AlphaFoldDB" id="A0A4U1Z0Z6"/>
<dbReference type="GO" id="GO:0016874">
    <property type="term" value="F:ligase activity"/>
    <property type="evidence" value="ECO:0007669"/>
    <property type="project" value="UniProtKB-KW"/>
</dbReference>
<protein>
    <submittedName>
        <fullName evidence="3">D-alanine--poly(Phosphoribitol) ligase</fullName>
    </submittedName>
</protein>
<dbReference type="InterPro" id="IPR042099">
    <property type="entry name" value="ANL_N_sf"/>
</dbReference>
<dbReference type="GO" id="GO:0005737">
    <property type="term" value="C:cytoplasm"/>
    <property type="evidence" value="ECO:0007669"/>
    <property type="project" value="TreeGrafter"/>
</dbReference>
<evidence type="ECO:0000313" key="3">
    <source>
        <dbReference type="EMBL" id="TKF27450.1"/>
    </source>
</evidence>
<proteinExistence type="predicted"/>
<evidence type="ECO:0000259" key="2">
    <source>
        <dbReference type="Pfam" id="PF13193"/>
    </source>
</evidence>
<dbReference type="PANTHER" id="PTHR45527">
    <property type="entry name" value="NONRIBOSOMAL PEPTIDE SYNTHETASE"/>
    <property type="match status" value="1"/>
</dbReference>
<dbReference type="InterPro" id="IPR000873">
    <property type="entry name" value="AMP-dep_synth/lig_dom"/>
</dbReference>
<sequence>MTARLRSRSSNLSRNLKRSKKVFQLSLRLKQAFQAHRERPALWVKNVTYTYEQLEDRASQLARSLLQLEQPNALLLVGKSFDGYASILACTLSKITYIPLNNTFPVEKIASIIRTSGCSTLLVDEESIDLLESLLPLCDRKLKIIRSYDLAIDIHEDKIFKIGSRRSDLTSGCNEQKFDNLQSSYVYLMFTSGSTGLPKGVPVNEQNLLSYLDGITSLYNFDHLDRHSQFFDFTFDLSVHDIFVCLTTGGCLYAATEFDKLLPTKFVNTHKLTVWFSTPSMVTFAKQAMGERFQFEKMPTLKHSLFCGEALTDSVVEDWSCLAENSTLDNLYGPTEATIAFTLFRVNRDDEAAHPIVPIGKPFGQNRCVILNDELLPAEFGEVGQLYLTGPQVVDGYWTDSDKTNQVFIEWSPWNDSVVQRLYKTGDLASYDSSGVMYFHGRVDHQVKLRGYRIEIQEIESLIRRFTASDRIVVVPYPYGEKVCTGLTLCHNELGFSAEDLVELCRSSLPTYMVPDTIVFLDKIPTNSSGKLDRRAIMELLKANE</sequence>
<dbReference type="InterPro" id="IPR020845">
    <property type="entry name" value="AMP-binding_CS"/>
</dbReference>
<dbReference type="Pfam" id="PF13193">
    <property type="entry name" value="AMP-binding_C"/>
    <property type="match status" value="1"/>
</dbReference>
<feature type="domain" description="AMP-dependent synthetase/ligase" evidence="1">
    <location>
        <begin position="31"/>
        <end position="398"/>
    </location>
</feature>
<dbReference type="PANTHER" id="PTHR45527:SF1">
    <property type="entry name" value="FATTY ACID SYNTHASE"/>
    <property type="match status" value="1"/>
</dbReference>
<dbReference type="EMBL" id="SYUV01000074">
    <property type="protein sequence ID" value="TKF27450.1"/>
    <property type="molecule type" value="Genomic_DNA"/>
</dbReference>
<dbReference type="InterPro" id="IPR025110">
    <property type="entry name" value="AMP-bd_C"/>
</dbReference>
<evidence type="ECO:0000313" key="4">
    <source>
        <dbReference type="Proteomes" id="UP000307574"/>
    </source>
</evidence>
<name>A0A4U1Z0Z6_9VIBR</name>
<dbReference type="SUPFAM" id="SSF56801">
    <property type="entry name" value="Acetyl-CoA synthetase-like"/>
    <property type="match status" value="1"/>
</dbReference>
<accession>A0A4U1Z0Z6</accession>
<comment type="caution">
    <text evidence="3">The sequence shown here is derived from an EMBL/GenBank/DDBJ whole genome shotgun (WGS) entry which is preliminary data.</text>
</comment>
<dbReference type="Gene3D" id="3.30.300.30">
    <property type="match status" value="1"/>
</dbReference>
<reference evidence="3 4" key="1">
    <citation type="submission" date="2019-04" db="EMBL/GenBank/DDBJ databases">
        <title>A reverse ecology approach based on a biological definition of microbial populations.</title>
        <authorList>
            <person name="Arevalo P."/>
            <person name="Vaninsberghe D."/>
            <person name="Elsherbini J."/>
            <person name="Gore J."/>
            <person name="Polz M."/>
        </authorList>
    </citation>
    <scope>NUCLEOTIDE SEQUENCE [LARGE SCALE GENOMIC DNA]</scope>
    <source>
        <strain evidence="3 4">10N.261.46.F4</strain>
    </source>
</reference>
<gene>
    <name evidence="3" type="ORF">FCV50_19975</name>
</gene>
<evidence type="ECO:0000259" key="1">
    <source>
        <dbReference type="Pfam" id="PF00501"/>
    </source>
</evidence>
<organism evidence="3 4">
    <name type="scientific">Vibrio kanaloae</name>
    <dbReference type="NCBI Taxonomy" id="170673"/>
    <lineage>
        <taxon>Bacteria</taxon>
        <taxon>Pseudomonadati</taxon>
        <taxon>Pseudomonadota</taxon>
        <taxon>Gammaproteobacteria</taxon>
        <taxon>Vibrionales</taxon>
        <taxon>Vibrionaceae</taxon>
        <taxon>Vibrio</taxon>
    </lineage>
</organism>
<dbReference type="GO" id="GO:0043041">
    <property type="term" value="P:amino acid activation for nonribosomal peptide biosynthetic process"/>
    <property type="evidence" value="ECO:0007669"/>
    <property type="project" value="TreeGrafter"/>
</dbReference>
<dbReference type="Pfam" id="PF00501">
    <property type="entry name" value="AMP-binding"/>
    <property type="match status" value="1"/>
</dbReference>
<dbReference type="Gene3D" id="3.40.50.12780">
    <property type="entry name" value="N-terminal domain of ligase-like"/>
    <property type="match status" value="1"/>
</dbReference>
<feature type="domain" description="AMP-binding enzyme C-terminal" evidence="2">
    <location>
        <begin position="458"/>
        <end position="531"/>
    </location>
</feature>